<dbReference type="InterPro" id="IPR036879">
    <property type="entry name" value="TF_MADSbox_sf"/>
</dbReference>
<dbReference type="GO" id="GO:0005634">
    <property type="term" value="C:nucleus"/>
    <property type="evidence" value="ECO:0007669"/>
    <property type="project" value="UniProtKB-SubCell"/>
</dbReference>
<keyword evidence="5" id="KW-0539">Nucleus</keyword>
<organism evidence="7 8">
    <name type="scientific">Acorus calamus</name>
    <name type="common">Sweet flag</name>
    <dbReference type="NCBI Taxonomy" id="4465"/>
    <lineage>
        <taxon>Eukaryota</taxon>
        <taxon>Viridiplantae</taxon>
        <taxon>Streptophyta</taxon>
        <taxon>Embryophyta</taxon>
        <taxon>Tracheophyta</taxon>
        <taxon>Spermatophyta</taxon>
        <taxon>Magnoliopsida</taxon>
        <taxon>Liliopsida</taxon>
        <taxon>Acoraceae</taxon>
        <taxon>Acorus</taxon>
    </lineage>
</organism>
<dbReference type="PANTHER" id="PTHR11945">
    <property type="entry name" value="MADS BOX PROTEIN"/>
    <property type="match status" value="1"/>
</dbReference>
<reference evidence="7" key="2">
    <citation type="submission" date="2023-06" db="EMBL/GenBank/DDBJ databases">
        <authorList>
            <person name="Ma L."/>
            <person name="Liu K.-W."/>
            <person name="Li Z."/>
            <person name="Hsiao Y.-Y."/>
            <person name="Qi Y."/>
            <person name="Fu T."/>
            <person name="Tang G."/>
            <person name="Zhang D."/>
            <person name="Sun W.-H."/>
            <person name="Liu D.-K."/>
            <person name="Li Y."/>
            <person name="Chen G.-Z."/>
            <person name="Liu X.-D."/>
            <person name="Liao X.-Y."/>
            <person name="Jiang Y.-T."/>
            <person name="Yu X."/>
            <person name="Hao Y."/>
            <person name="Huang J."/>
            <person name="Zhao X.-W."/>
            <person name="Ke S."/>
            <person name="Chen Y.-Y."/>
            <person name="Wu W.-L."/>
            <person name="Hsu J.-L."/>
            <person name="Lin Y.-F."/>
            <person name="Huang M.-D."/>
            <person name="Li C.-Y."/>
            <person name="Huang L."/>
            <person name="Wang Z.-W."/>
            <person name="Zhao X."/>
            <person name="Zhong W.-Y."/>
            <person name="Peng D.-H."/>
            <person name="Ahmad S."/>
            <person name="Lan S."/>
            <person name="Zhang J.-S."/>
            <person name="Tsai W.-C."/>
            <person name="Van De Peer Y."/>
            <person name="Liu Z.-J."/>
        </authorList>
    </citation>
    <scope>NUCLEOTIDE SEQUENCE</scope>
    <source>
        <strain evidence="7">CP</strain>
        <tissue evidence="7">Leaves</tissue>
    </source>
</reference>
<evidence type="ECO:0000256" key="1">
    <source>
        <dbReference type="ARBA" id="ARBA00004123"/>
    </source>
</evidence>
<keyword evidence="8" id="KW-1185">Reference proteome</keyword>
<dbReference type="Pfam" id="PF00319">
    <property type="entry name" value="SRF-TF"/>
    <property type="match status" value="1"/>
</dbReference>
<evidence type="ECO:0000256" key="5">
    <source>
        <dbReference type="ARBA" id="ARBA00023242"/>
    </source>
</evidence>
<evidence type="ECO:0000256" key="4">
    <source>
        <dbReference type="ARBA" id="ARBA00023163"/>
    </source>
</evidence>
<comment type="caution">
    <text evidence="7">The sequence shown here is derived from an EMBL/GenBank/DDBJ whole genome shotgun (WGS) entry which is preliminary data.</text>
</comment>
<evidence type="ECO:0000259" key="6">
    <source>
        <dbReference type="PROSITE" id="PS50066"/>
    </source>
</evidence>
<dbReference type="AlphaFoldDB" id="A0AAV9DI82"/>
<name>A0AAV9DI82_ACOCL</name>
<evidence type="ECO:0000313" key="8">
    <source>
        <dbReference type="Proteomes" id="UP001180020"/>
    </source>
</evidence>
<dbReference type="InterPro" id="IPR033897">
    <property type="entry name" value="SRF-like_MADS-box"/>
</dbReference>
<evidence type="ECO:0000256" key="3">
    <source>
        <dbReference type="ARBA" id="ARBA00023125"/>
    </source>
</evidence>
<dbReference type="PRINTS" id="PR00404">
    <property type="entry name" value="MADSDOMAIN"/>
</dbReference>
<dbReference type="GO" id="GO:0046983">
    <property type="term" value="F:protein dimerization activity"/>
    <property type="evidence" value="ECO:0007669"/>
    <property type="project" value="InterPro"/>
</dbReference>
<feature type="domain" description="MADS-box" evidence="6">
    <location>
        <begin position="3"/>
        <end position="49"/>
    </location>
</feature>
<dbReference type="InterPro" id="IPR002100">
    <property type="entry name" value="TF_MADSbox"/>
</dbReference>
<dbReference type="GO" id="GO:0000981">
    <property type="term" value="F:DNA-binding transcription factor activity, RNA polymerase II-specific"/>
    <property type="evidence" value="ECO:0007669"/>
    <property type="project" value="InterPro"/>
</dbReference>
<dbReference type="Proteomes" id="UP001180020">
    <property type="component" value="Unassembled WGS sequence"/>
</dbReference>
<dbReference type="PANTHER" id="PTHR11945:SF387">
    <property type="entry name" value="AGAMOUS-LIKE MADS-BOX PROTEIN AGL80"/>
    <property type="match status" value="1"/>
</dbReference>
<evidence type="ECO:0000313" key="7">
    <source>
        <dbReference type="EMBL" id="KAK1300504.1"/>
    </source>
</evidence>
<dbReference type="SUPFAM" id="SSF55455">
    <property type="entry name" value="SRF-like"/>
    <property type="match status" value="1"/>
</dbReference>
<dbReference type="GO" id="GO:0000978">
    <property type="term" value="F:RNA polymerase II cis-regulatory region sequence-specific DNA binding"/>
    <property type="evidence" value="ECO:0007669"/>
    <property type="project" value="TreeGrafter"/>
</dbReference>
<dbReference type="EMBL" id="JAUJYO010000013">
    <property type="protein sequence ID" value="KAK1300504.1"/>
    <property type="molecule type" value="Genomic_DNA"/>
</dbReference>
<proteinExistence type="predicted"/>
<sequence length="167" mass="18351">MGSGRQKTKMAYIANAVSRRRTFLKRKTCLLKKASELSILCGVHACVLVGGPCEPNPVIWPSALDARTLITRFRDLPTSSSRDKRALDQDAFLAREIARLRDQLGRAQRKIREAEVKAALMRFLRGDAVGADMDEVGSLVEGKAREVGERLDHLNGMLFGGCLGGIN</sequence>
<keyword evidence="4" id="KW-0804">Transcription</keyword>
<keyword evidence="2" id="KW-0805">Transcription regulation</keyword>
<evidence type="ECO:0000256" key="2">
    <source>
        <dbReference type="ARBA" id="ARBA00023015"/>
    </source>
</evidence>
<comment type="subcellular location">
    <subcellularLocation>
        <location evidence="1">Nucleus</location>
    </subcellularLocation>
</comment>
<dbReference type="GO" id="GO:0045944">
    <property type="term" value="P:positive regulation of transcription by RNA polymerase II"/>
    <property type="evidence" value="ECO:0007669"/>
    <property type="project" value="InterPro"/>
</dbReference>
<dbReference type="PROSITE" id="PS50066">
    <property type="entry name" value="MADS_BOX_2"/>
    <property type="match status" value="1"/>
</dbReference>
<protein>
    <submittedName>
        <fullName evidence="7">Agamous-like MADS-box protein AGL15</fullName>
    </submittedName>
</protein>
<accession>A0AAV9DI82</accession>
<reference evidence="7" key="1">
    <citation type="journal article" date="2023" name="Nat. Commun.">
        <title>Diploid and tetraploid genomes of Acorus and the evolution of monocots.</title>
        <authorList>
            <person name="Ma L."/>
            <person name="Liu K.W."/>
            <person name="Li Z."/>
            <person name="Hsiao Y.Y."/>
            <person name="Qi Y."/>
            <person name="Fu T."/>
            <person name="Tang G.D."/>
            <person name="Zhang D."/>
            <person name="Sun W.H."/>
            <person name="Liu D.K."/>
            <person name="Li Y."/>
            <person name="Chen G.Z."/>
            <person name="Liu X.D."/>
            <person name="Liao X.Y."/>
            <person name="Jiang Y.T."/>
            <person name="Yu X."/>
            <person name="Hao Y."/>
            <person name="Huang J."/>
            <person name="Zhao X.W."/>
            <person name="Ke S."/>
            <person name="Chen Y.Y."/>
            <person name="Wu W.L."/>
            <person name="Hsu J.L."/>
            <person name="Lin Y.F."/>
            <person name="Huang M.D."/>
            <person name="Li C.Y."/>
            <person name="Huang L."/>
            <person name="Wang Z.W."/>
            <person name="Zhao X."/>
            <person name="Zhong W.Y."/>
            <person name="Peng D.H."/>
            <person name="Ahmad S."/>
            <person name="Lan S."/>
            <person name="Zhang J.S."/>
            <person name="Tsai W.C."/>
            <person name="Van de Peer Y."/>
            <person name="Liu Z.J."/>
        </authorList>
    </citation>
    <scope>NUCLEOTIDE SEQUENCE</scope>
    <source>
        <strain evidence="7">CP</strain>
    </source>
</reference>
<dbReference type="CDD" id="cd00266">
    <property type="entry name" value="MADS_SRF_like"/>
    <property type="match status" value="1"/>
</dbReference>
<dbReference type="Gene3D" id="3.40.1810.10">
    <property type="entry name" value="Transcription factor, MADS-box"/>
    <property type="match status" value="1"/>
</dbReference>
<dbReference type="SMART" id="SM00432">
    <property type="entry name" value="MADS"/>
    <property type="match status" value="1"/>
</dbReference>
<gene>
    <name evidence="7" type="primary">AGL15</name>
    <name evidence="7" type="ORF">QJS10_CPB13g00026</name>
</gene>
<keyword evidence="3" id="KW-0238">DNA-binding</keyword>